<dbReference type="Pfam" id="PF12624">
    <property type="entry name" value="VPS13_N"/>
    <property type="match status" value="1"/>
</dbReference>
<feature type="region of interest" description="Disordered" evidence="4">
    <location>
        <begin position="566"/>
        <end position="598"/>
    </location>
</feature>
<dbReference type="EMBL" id="RBNJ01011454">
    <property type="protein sequence ID" value="RUS26001.1"/>
    <property type="molecule type" value="Genomic_DNA"/>
</dbReference>
<proteinExistence type="inferred from homology"/>
<evidence type="ECO:0000313" key="8">
    <source>
        <dbReference type="EMBL" id="RUS26001.1"/>
    </source>
</evidence>
<dbReference type="GO" id="GO:0045053">
    <property type="term" value="P:protein retention in Golgi apparatus"/>
    <property type="evidence" value="ECO:0007669"/>
    <property type="project" value="TreeGrafter"/>
</dbReference>
<evidence type="ECO:0000256" key="2">
    <source>
        <dbReference type="ARBA" id="ARBA00022448"/>
    </source>
</evidence>
<dbReference type="InterPro" id="IPR026854">
    <property type="entry name" value="VPS13_N"/>
</dbReference>
<evidence type="ECO:0000256" key="4">
    <source>
        <dbReference type="SAM" id="MobiDB-lite"/>
    </source>
</evidence>
<feature type="domain" description="VPS13-like middle region" evidence="6">
    <location>
        <begin position="889"/>
        <end position="1669"/>
    </location>
</feature>
<feature type="compositionally biased region" description="Basic and acidic residues" evidence="4">
    <location>
        <begin position="646"/>
        <end position="658"/>
    </location>
</feature>
<feature type="compositionally biased region" description="Basic and acidic residues" evidence="4">
    <location>
        <begin position="306"/>
        <end position="319"/>
    </location>
</feature>
<keyword evidence="3" id="KW-0445">Lipid transport</keyword>
<feature type="region of interest" description="Disordered" evidence="4">
    <location>
        <begin position="840"/>
        <end position="863"/>
    </location>
</feature>
<dbReference type="GO" id="GO:0045324">
    <property type="term" value="P:late endosome to vacuole transport"/>
    <property type="evidence" value="ECO:0007669"/>
    <property type="project" value="TreeGrafter"/>
</dbReference>
<dbReference type="InterPro" id="IPR009543">
    <property type="entry name" value="VPS13_VAB"/>
</dbReference>
<protein>
    <recommendedName>
        <fullName evidence="10">Vacuolar protein sorting-associated protein 13</fullName>
    </recommendedName>
</protein>
<comment type="similarity">
    <text evidence="1">Belongs to the VPS13 family.</text>
</comment>
<dbReference type="GO" id="GO:0006623">
    <property type="term" value="P:protein targeting to vacuole"/>
    <property type="evidence" value="ECO:0007669"/>
    <property type="project" value="TreeGrafter"/>
</dbReference>
<gene>
    <name evidence="8" type="ORF">BC938DRAFT_471366</name>
</gene>
<keyword evidence="2" id="KW-0813">Transport</keyword>
<organism evidence="8 9">
    <name type="scientific">Jimgerdemannia flammicorona</name>
    <dbReference type="NCBI Taxonomy" id="994334"/>
    <lineage>
        <taxon>Eukaryota</taxon>
        <taxon>Fungi</taxon>
        <taxon>Fungi incertae sedis</taxon>
        <taxon>Mucoromycota</taxon>
        <taxon>Mucoromycotina</taxon>
        <taxon>Endogonomycetes</taxon>
        <taxon>Endogonales</taxon>
        <taxon>Endogonaceae</taxon>
        <taxon>Jimgerdemannia</taxon>
    </lineage>
</organism>
<evidence type="ECO:0000313" key="9">
    <source>
        <dbReference type="Proteomes" id="UP000274822"/>
    </source>
</evidence>
<evidence type="ECO:0000259" key="6">
    <source>
        <dbReference type="Pfam" id="PF25033"/>
    </source>
</evidence>
<dbReference type="Pfam" id="PF25036">
    <property type="entry name" value="VPS13_VAB"/>
    <property type="match status" value="1"/>
</dbReference>
<evidence type="ECO:0000256" key="3">
    <source>
        <dbReference type="ARBA" id="ARBA00023055"/>
    </source>
</evidence>
<feature type="region of interest" description="Disordered" evidence="4">
    <location>
        <begin position="294"/>
        <end position="320"/>
    </location>
</feature>
<dbReference type="GO" id="GO:0007005">
    <property type="term" value="P:mitochondrion organization"/>
    <property type="evidence" value="ECO:0007669"/>
    <property type="project" value="TreeGrafter"/>
</dbReference>
<dbReference type="InterPro" id="IPR026847">
    <property type="entry name" value="VPS13"/>
</dbReference>
<dbReference type="GO" id="GO:0006869">
    <property type="term" value="P:lipid transport"/>
    <property type="evidence" value="ECO:0007669"/>
    <property type="project" value="UniProtKB-KW"/>
</dbReference>
<name>A0A433Q8C0_9FUNG</name>
<comment type="caution">
    <text evidence="8">The sequence shown here is derived from an EMBL/GenBank/DDBJ whole genome shotgun (WGS) entry which is preliminary data.</text>
</comment>
<dbReference type="Pfam" id="PF25033">
    <property type="entry name" value="VPS13_M"/>
    <property type="match status" value="1"/>
</dbReference>
<feature type="region of interest" description="Disordered" evidence="4">
    <location>
        <begin position="1155"/>
        <end position="1203"/>
    </location>
</feature>
<feature type="domain" description="Chorein N-terminal" evidence="5">
    <location>
        <begin position="4"/>
        <end position="598"/>
    </location>
</feature>
<dbReference type="PANTHER" id="PTHR16166:SF93">
    <property type="entry name" value="INTERMEMBRANE LIPID TRANSFER PROTEIN VPS13"/>
    <property type="match status" value="1"/>
</dbReference>
<dbReference type="Proteomes" id="UP000274822">
    <property type="component" value="Unassembled WGS sequence"/>
</dbReference>
<keyword evidence="9" id="KW-1185">Reference proteome</keyword>
<evidence type="ECO:0000259" key="5">
    <source>
        <dbReference type="Pfam" id="PF12624"/>
    </source>
</evidence>
<evidence type="ECO:0000256" key="1">
    <source>
        <dbReference type="ARBA" id="ARBA00006545"/>
    </source>
</evidence>
<dbReference type="InterPro" id="IPR056747">
    <property type="entry name" value="VPS13-like_M"/>
</dbReference>
<sequence>MRPPKEITPKTEPLTWFRFAGQAVLSEIHDRNYRWSWDAIRQRRDDRRAYLDLYISDKMGRATPELAEELAALERRLSYEDIRFYRSIAKSKLKKEKAVIAEQQKKEAASRPATATAWISSWWYGGSTEQTGDGTGGDGAMEETGLTEEQRQELYDAIDYDEEKAAIQTAVDVPKDTMMLSLRTKLRKGSFALKRYPHTKNLEILSIVFDTVTASLIQYPEGMKMTAGLGDLTLYDGTTEGTLFPKLIRVKEEELDAERKTEEKAQNFIQIPIPEPATGAPAGAPAVKKGEIGIQPIEPGEGDVDSENREAEEPPDPKELNPFFQLAFEHKPLDNRADNVVTLKMRHLEAIYNPITINTVIDFFTPPETESDSINALIEVAGDTFEGFKQQTRAGLEYALEQHTTLDMKIDMDAPIVIIPESCTRKKSLVLVLDAGHINVKSDLVPKEAIARVKSKQRQHYSEEDYVRLESLMYDRFTMQLTATKALVGESVEQCLAEVRSATPRSDLNIVDRIDMSFLLESSILPKAPNLTQFRVSGQLPLLAINFSDRKYKTIMKLIDLVVPKKDEQEDDGEDEDEYEEKDLAVSTGDAKSATSKKDKRKSTASLFGLGNASSNELSKARSSPRIAWSKRSTKEVLVDSEDDSESIRDGDSVRDFDTESIAQSEDSRSVRTGAKKRGPRKLKMTQKLFEFSFKVDKVSAGLRQAHSDINQPEKLLCNLILQHFVLQFVQRPYDMSVNVRLKSLNIEDKMEHGSEFKYLVTSESVDENASQEESKDLVQFNLIMVNQNSPEYLTKYNATDQTVDLTLSTLSLIVTRSSILTLNNFIMATFVASDNDAATSTQKSISEGEDARKEGVAKKTAPPKAPLTMKVKVCLDSVNLILNNDGKRLATGKLSYGDVSVMLRQNMINVSAKLGNFSLTDDLSKDISAPSSPQLLTIEGDELADFRFETYDPKKIDYPGYDQLIYLRVGSARFTFLEEPVHQLVAYATKFAEMKVLYDRASQAAMNSAAQLQDAVAKLHFDVIVKSPVVVFPDDKNPKDTVIANLGEISAVNEFVTARTELGGGEINQIKAAIRQIHVVSNFSFLDFNQVLPVVDNVDLEFDIEYAGHTQDSTRPATEVKGSLSDIQINLTEKQYGFLMNLANSVSRALVGQDPSEQGVDADETIPLPSSGAETVTKGTLVSGNQANSPTQTDTDSGSGEKETYTALDLVFTIPKVALEIYRGDGTQKESLEEASLSKVSLNETNLKLKMLSEGSMEAELKVESLTLNDSRTDVKTRYREIIPAVNNGGPQFQVKFDVSAPTPDRNVIAIVTVDSPKVIFSLDFVFMMQYYFMTPFTPDPKAAEIAAATTKKNAASVKTKKRKSVAAQQQQQQQGGVTLSFRVNIVYAEIILLANPTTSSSEAVILSAQSVMLSQQGITALAVDRIGMSLCRMDKREETILRFIETFDIALTMDNRSTAPGHQISSISIDVRPLILRLSYRDAMLILDIVNKAVELSQASDPSTVPINTAADSLKKGRKRGLSVTGASAAVGGVAASIMTGIHPSLDPYIIVKKETLKATFRGMRLILIEDIHELPVIDMNANQFDVNVTDWSSELHVDTMLATYINFFNIKNSHWEPLLEPWLFNIKVARILGSEGIAVDLSSKKRLEINISHSFIEAALSTLDTFDKQKHEVLHSARGSVSPYTLRNRTGYGIHVWAATEGNVDITVKDMGDGTDLPWWFDDWRSRRESMHDARKNTLGVQIDGPAWESLQDIPVDRESTTIFILRPKVKSVTHRLVVDVKLKDNVKVVTFRSSLVVENRTLLPVDVLMVDQNGKEASPINKIAPGGDYAVPIEMAYHDRIRIRPDGEFVELFATEFCLKSSS</sequence>
<feature type="region of interest" description="Disordered" evidence="4">
    <location>
        <begin position="640"/>
        <end position="680"/>
    </location>
</feature>
<dbReference type="PANTHER" id="PTHR16166">
    <property type="entry name" value="VACUOLAR PROTEIN SORTING-ASSOCIATED PROTEIN VPS13"/>
    <property type="match status" value="1"/>
</dbReference>
<reference evidence="8 9" key="1">
    <citation type="journal article" date="2018" name="New Phytol.">
        <title>Phylogenomics of Endogonaceae and evolution of mycorrhizas within Mucoromycota.</title>
        <authorList>
            <person name="Chang Y."/>
            <person name="Desiro A."/>
            <person name="Na H."/>
            <person name="Sandor L."/>
            <person name="Lipzen A."/>
            <person name="Clum A."/>
            <person name="Barry K."/>
            <person name="Grigoriev I.V."/>
            <person name="Martin F.M."/>
            <person name="Stajich J.E."/>
            <person name="Smith M.E."/>
            <person name="Bonito G."/>
            <person name="Spatafora J.W."/>
        </authorList>
    </citation>
    <scope>NUCLEOTIDE SEQUENCE [LARGE SCALE GENOMIC DNA]</scope>
    <source>
        <strain evidence="8 9">AD002</strain>
    </source>
</reference>
<feature type="compositionally biased region" description="Acidic residues" evidence="4">
    <location>
        <begin position="569"/>
        <end position="581"/>
    </location>
</feature>
<accession>A0A433Q8C0</accession>
<feature type="domain" description="Vacuolar protein sorting-associated protein 13 VPS13 adaptor binding" evidence="7">
    <location>
        <begin position="1726"/>
        <end position="1852"/>
    </location>
</feature>
<feature type="compositionally biased region" description="Polar residues" evidence="4">
    <location>
        <begin position="1173"/>
        <end position="1199"/>
    </location>
</feature>
<evidence type="ECO:0000259" key="7">
    <source>
        <dbReference type="Pfam" id="PF25036"/>
    </source>
</evidence>
<evidence type="ECO:0008006" key="10">
    <source>
        <dbReference type="Google" id="ProtNLM"/>
    </source>
</evidence>